<keyword evidence="2" id="KW-0560">Oxidoreductase</keyword>
<gene>
    <name evidence="4" type="ORF">GCM10023116_27110</name>
</gene>
<comment type="similarity">
    <text evidence="1">Belongs to the short-chain dehydrogenases/reductases (SDR) family.</text>
</comment>
<evidence type="ECO:0000256" key="1">
    <source>
        <dbReference type="ARBA" id="ARBA00006484"/>
    </source>
</evidence>
<name>A0ABP8V2H7_9GAMM</name>
<dbReference type="PANTHER" id="PTHR44196">
    <property type="entry name" value="DEHYDROGENASE/REDUCTASE SDR FAMILY MEMBER 7B"/>
    <property type="match status" value="1"/>
</dbReference>
<dbReference type="PROSITE" id="PS00061">
    <property type="entry name" value="ADH_SHORT"/>
    <property type="match status" value="1"/>
</dbReference>
<accession>A0ABP8V2H7</accession>
<comment type="caution">
    <text evidence="4">The sequence shown here is derived from an EMBL/GenBank/DDBJ whole genome shotgun (WGS) entry which is preliminary data.</text>
</comment>
<evidence type="ECO:0000259" key="3">
    <source>
        <dbReference type="SMART" id="SM00822"/>
    </source>
</evidence>
<dbReference type="InterPro" id="IPR020904">
    <property type="entry name" value="Sc_DH/Rdtase_CS"/>
</dbReference>
<dbReference type="PRINTS" id="PR00081">
    <property type="entry name" value="GDHRDH"/>
</dbReference>
<dbReference type="CDD" id="cd05263">
    <property type="entry name" value="MupV_like_SDR_e"/>
    <property type="match status" value="1"/>
</dbReference>
<dbReference type="InterPro" id="IPR057313">
    <property type="entry name" value="Maqu_2507-like"/>
</dbReference>
<feature type="domain" description="Ketoreductase" evidence="3">
    <location>
        <begin position="394"/>
        <end position="580"/>
    </location>
</feature>
<dbReference type="InterPro" id="IPR057326">
    <property type="entry name" value="KR_dom"/>
</dbReference>
<dbReference type="NCBIfam" id="NF005539">
    <property type="entry name" value="PRK07201.1"/>
    <property type="match status" value="1"/>
</dbReference>
<dbReference type="CDD" id="cd05233">
    <property type="entry name" value="SDR_c"/>
    <property type="match status" value="1"/>
</dbReference>
<evidence type="ECO:0000256" key="2">
    <source>
        <dbReference type="ARBA" id="ARBA00023002"/>
    </source>
</evidence>
<evidence type="ECO:0000313" key="5">
    <source>
        <dbReference type="Proteomes" id="UP001500604"/>
    </source>
</evidence>
<dbReference type="Proteomes" id="UP001500604">
    <property type="component" value="Unassembled WGS sequence"/>
</dbReference>
<dbReference type="SUPFAM" id="SSF51735">
    <property type="entry name" value="NAD(P)-binding Rossmann-fold domains"/>
    <property type="match status" value="2"/>
</dbReference>
<dbReference type="PRINTS" id="PR00080">
    <property type="entry name" value="SDRFAMILY"/>
</dbReference>
<dbReference type="Pfam" id="PF07993">
    <property type="entry name" value="NAD_binding_4"/>
    <property type="match status" value="1"/>
</dbReference>
<dbReference type="InterPro" id="IPR002347">
    <property type="entry name" value="SDR_fam"/>
</dbReference>
<sequence>MQTTPPANVARIGGETCFITGGTGFIGRFLVEKLLTRGATIHLLIRDGEQAQVDQLINHWNVAPSRVHTLIGDITQPKLGLSDEQIAKLKGKGEIDHFFHLAAIYDINADEESQIHANVEGTRHAMACAENLKAKCFHYTSSIAVAGLYDGTFTEDMLEEAGPLNNPYLKTKHQAERVIRNDCTIPWRIYRPAMVIGHSRTGEINKVDGPYYLFHAIRKMRNSLPQWLPIIGLEGGWLNMVPVDYLVDSIDHIAHKEGFDNQCFHITDPNPQRLGELLNIFASAGGAPRMALRVDSSFVSPFVSMLLKSLYRMPAITKVSQAVLRDLKIPDAALDFLHYPTHFDRTNTDAALEGSNIRLPVLREYARVIWDYWENHLNEERLTTENIDKAVADKAILITGAGSGIGRATAERLATTSARLVLVDRDEESLAEVARIIREQEGKVWTWTADLTDAQQCDSMIQQINEELGGIDILVNNAGRSIRRSVNNSYDRFHDFERCMDINYFGAMRMIMGFLPGMENQQCGQVINISSIGVLAGSPRFSAYVASKAALDAFTRCASSELADKGVKFTTINMPLVRTPMIAPTKMYESVPTLTPDEAAGLIIKAMVRKPKRIATRMGLMGLALHETMPVLSELLMNASFNMFPESAAAQGKKEEGSNTQRPSAEQKLLVNLLKGVHW</sequence>
<dbReference type="RefSeq" id="WP_345196603.1">
    <property type="nucleotide sequence ID" value="NZ_BAABFL010000395.1"/>
</dbReference>
<proteinExistence type="inferred from homology"/>
<organism evidence="4 5">
    <name type="scientific">Kistimonas scapharcae</name>
    <dbReference type="NCBI Taxonomy" id="1036133"/>
    <lineage>
        <taxon>Bacteria</taxon>
        <taxon>Pseudomonadati</taxon>
        <taxon>Pseudomonadota</taxon>
        <taxon>Gammaproteobacteria</taxon>
        <taxon>Oceanospirillales</taxon>
        <taxon>Endozoicomonadaceae</taxon>
        <taxon>Kistimonas</taxon>
    </lineage>
</organism>
<evidence type="ECO:0000313" key="4">
    <source>
        <dbReference type="EMBL" id="GAA4650428.1"/>
    </source>
</evidence>
<dbReference type="InterPro" id="IPR036291">
    <property type="entry name" value="NAD(P)-bd_dom_sf"/>
</dbReference>
<protein>
    <submittedName>
        <fullName evidence="4">SDR family oxidoreductase</fullName>
    </submittedName>
</protein>
<keyword evidence="5" id="KW-1185">Reference proteome</keyword>
<dbReference type="SMART" id="SM00822">
    <property type="entry name" value="PKS_KR"/>
    <property type="match status" value="1"/>
</dbReference>
<dbReference type="PANTHER" id="PTHR44196:SF1">
    <property type="entry name" value="DEHYDROGENASE_REDUCTASE SDR FAMILY MEMBER 7B"/>
    <property type="match status" value="1"/>
</dbReference>
<dbReference type="Pfam" id="PF00106">
    <property type="entry name" value="adh_short"/>
    <property type="match status" value="1"/>
</dbReference>
<dbReference type="InterPro" id="IPR013120">
    <property type="entry name" value="FAR_NAD-bd"/>
</dbReference>
<dbReference type="EMBL" id="BAABFL010000395">
    <property type="protein sequence ID" value="GAA4650428.1"/>
    <property type="molecule type" value="Genomic_DNA"/>
</dbReference>
<dbReference type="Gene3D" id="3.40.50.720">
    <property type="entry name" value="NAD(P)-binding Rossmann-like Domain"/>
    <property type="match status" value="2"/>
</dbReference>
<reference evidence="5" key="1">
    <citation type="journal article" date="2019" name="Int. J. Syst. Evol. Microbiol.">
        <title>The Global Catalogue of Microorganisms (GCM) 10K type strain sequencing project: providing services to taxonomists for standard genome sequencing and annotation.</title>
        <authorList>
            <consortium name="The Broad Institute Genomics Platform"/>
            <consortium name="The Broad Institute Genome Sequencing Center for Infectious Disease"/>
            <person name="Wu L."/>
            <person name="Ma J."/>
        </authorList>
    </citation>
    <scope>NUCLEOTIDE SEQUENCE [LARGE SCALE GENOMIC DNA]</scope>
    <source>
        <strain evidence="5">JCM 17805</strain>
    </source>
</reference>